<gene>
    <name evidence="4" type="ORF">CEUTPL_LOCUS9239</name>
</gene>
<dbReference type="PANTHER" id="PTHR24366:SF96">
    <property type="entry name" value="LEUCINE RICH REPEAT CONTAINING 53"/>
    <property type="match status" value="1"/>
</dbReference>
<feature type="chain" id="PRO_5040366295" evidence="3">
    <location>
        <begin position="20"/>
        <end position="369"/>
    </location>
</feature>
<evidence type="ECO:0000313" key="4">
    <source>
        <dbReference type="EMBL" id="CAG9768715.1"/>
    </source>
</evidence>
<keyword evidence="5" id="KW-1185">Reference proteome</keyword>
<dbReference type="PROSITE" id="PS51450">
    <property type="entry name" value="LRR"/>
    <property type="match status" value="1"/>
</dbReference>
<evidence type="ECO:0000256" key="1">
    <source>
        <dbReference type="ARBA" id="ARBA00022614"/>
    </source>
</evidence>
<dbReference type="OrthoDB" id="676979at2759"/>
<dbReference type="EMBL" id="OU892281">
    <property type="protein sequence ID" value="CAG9768715.1"/>
    <property type="molecule type" value="Genomic_DNA"/>
</dbReference>
<proteinExistence type="predicted"/>
<dbReference type="Proteomes" id="UP001152799">
    <property type="component" value="Chromosome 5"/>
</dbReference>
<dbReference type="SMART" id="SM00369">
    <property type="entry name" value="LRR_TYP"/>
    <property type="match status" value="5"/>
</dbReference>
<dbReference type="Gene3D" id="3.80.10.10">
    <property type="entry name" value="Ribonuclease Inhibitor"/>
    <property type="match status" value="1"/>
</dbReference>
<sequence length="369" mass="41928">MHRLCYFLLFLNILNIINSCEYVQNIAVKYKRHFSASFGKISINNQCISELTLHVPDIKTIVVKCGQNKLSQIQENFIGNISTLEVLKINHCDIIRIESGAFANLPQLKTIIIENNPLLEHIPKGLFNQLSLKQIFLRNNRINSIEDEAFANLPSLTIINLSNNNIRHMSKNWFTNTRNIKNVFISNNKIQQVPQEMFSGWRYANFFDFSSNSISIINEDAFKDVASTIHYFSLASNNLKQINTTTFPKNFIIDLDLSSNLFNYLPHAFLQNINVRQLTLTANPFKCNCLADINGALASKGVKLYCGFCNKNKAHCKETSIPVCAHPSQMEDNCVESVDDEATEKLLGFAKELGYEDFKGLVAECKKNI</sequence>
<dbReference type="AlphaFoldDB" id="A0A9N9MU52"/>
<organism evidence="4 5">
    <name type="scientific">Ceutorhynchus assimilis</name>
    <name type="common">cabbage seed weevil</name>
    <dbReference type="NCBI Taxonomy" id="467358"/>
    <lineage>
        <taxon>Eukaryota</taxon>
        <taxon>Metazoa</taxon>
        <taxon>Ecdysozoa</taxon>
        <taxon>Arthropoda</taxon>
        <taxon>Hexapoda</taxon>
        <taxon>Insecta</taxon>
        <taxon>Pterygota</taxon>
        <taxon>Neoptera</taxon>
        <taxon>Endopterygota</taxon>
        <taxon>Coleoptera</taxon>
        <taxon>Polyphaga</taxon>
        <taxon>Cucujiformia</taxon>
        <taxon>Curculionidae</taxon>
        <taxon>Ceutorhynchinae</taxon>
        <taxon>Ceutorhynchus</taxon>
    </lineage>
</organism>
<dbReference type="InterPro" id="IPR003591">
    <property type="entry name" value="Leu-rich_rpt_typical-subtyp"/>
</dbReference>
<reference evidence="4" key="1">
    <citation type="submission" date="2022-01" db="EMBL/GenBank/DDBJ databases">
        <authorList>
            <person name="King R."/>
        </authorList>
    </citation>
    <scope>NUCLEOTIDE SEQUENCE</scope>
</reference>
<feature type="signal peptide" evidence="3">
    <location>
        <begin position="1"/>
        <end position="19"/>
    </location>
</feature>
<name>A0A9N9MU52_9CUCU</name>
<dbReference type="SUPFAM" id="SSF52058">
    <property type="entry name" value="L domain-like"/>
    <property type="match status" value="1"/>
</dbReference>
<dbReference type="Pfam" id="PF13306">
    <property type="entry name" value="LRR_5"/>
    <property type="match status" value="1"/>
</dbReference>
<dbReference type="InterPro" id="IPR032675">
    <property type="entry name" value="LRR_dom_sf"/>
</dbReference>
<evidence type="ECO:0000256" key="3">
    <source>
        <dbReference type="SAM" id="SignalP"/>
    </source>
</evidence>
<accession>A0A9N9MU52</accession>
<dbReference type="InterPro" id="IPR001611">
    <property type="entry name" value="Leu-rich_rpt"/>
</dbReference>
<evidence type="ECO:0000313" key="5">
    <source>
        <dbReference type="Proteomes" id="UP001152799"/>
    </source>
</evidence>
<keyword evidence="3" id="KW-0732">Signal</keyword>
<protein>
    <submittedName>
        <fullName evidence="4">Uncharacterized protein</fullName>
    </submittedName>
</protein>
<dbReference type="InterPro" id="IPR026906">
    <property type="entry name" value="LRR_5"/>
</dbReference>
<keyword evidence="1" id="KW-0433">Leucine-rich repeat</keyword>
<evidence type="ECO:0000256" key="2">
    <source>
        <dbReference type="ARBA" id="ARBA00022737"/>
    </source>
</evidence>
<dbReference type="PANTHER" id="PTHR24366">
    <property type="entry name" value="IG(IMMUNOGLOBULIN) AND LRR(LEUCINE RICH REPEAT) DOMAINS"/>
    <property type="match status" value="1"/>
</dbReference>
<keyword evidence="2" id="KW-0677">Repeat</keyword>